<proteinExistence type="predicted"/>
<dbReference type="EMBL" id="JAUJYO010000003">
    <property type="protein sequence ID" value="KAK1322399.1"/>
    <property type="molecule type" value="Genomic_DNA"/>
</dbReference>
<name>A0AAV9F9X1_ACOCL</name>
<reference evidence="2" key="1">
    <citation type="journal article" date="2023" name="Nat. Commun.">
        <title>Diploid and tetraploid genomes of Acorus and the evolution of monocots.</title>
        <authorList>
            <person name="Ma L."/>
            <person name="Liu K.W."/>
            <person name="Li Z."/>
            <person name="Hsiao Y.Y."/>
            <person name="Qi Y."/>
            <person name="Fu T."/>
            <person name="Tang G.D."/>
            <person name="Zhang D."/>
            <person name="Sun W.H."/>
            <person name="Liu D.K."/>
            <person name="Li Y."/>
            <person name="Chen G.Z."/>
            <person name="Liu X.D."/>
            <person name="Liao X.Y."/>
            <person name="Jiang Y.T."/>
            <person name="Yu X."/>
            <person name="Hao Y."/>
            <person name="Huang J."/>
            <person name="Zhao X.W."/>
            <person name="Ke S."/>
            <person name="Chen Y.Y."/>
            <person name="Wu W.L."/>
            <person name="Hsu J.L."/>
            <person name="Lin Y.F."/>
            <person name="Huang M.D."/>
            <person name="Li C.Y."/>
            <person name="Huang L."/>
            <person name="Wang Z.W."/>
            <person name="Zhao X."/>
            <person name="Zhong W.Y."/>
            <person name="Peng D.H."/>
            <person name="Ahmad S."/>
            <person name="Lan S."/>
            <person name="Zhang J.S."/>
            <person name="Tsai W.C."/>
            <person name="Van de Peer Y."/>
            <person name="Liu Z.J."/>
        </authorList>
    </citation>
    <scope>NUCLEOTIDE SEQUENCE</scope>
    <source>
        <strain evidence="2">CP</strain>
    </source>
</reference>
<dbReference type="PANTHER" id="PTHR12835">
    <property type="entry name" value="BIOTIN PROTEIN LIGASE"/>
    <property type="match status" value="1"/>
</dbReference>
<protein>
    <recommendedName>
        <fullName evidence="1">BPL/LPL catalytic domain-containing protein</fullName>
    </recommendedName>
</protein>
<evidence type="ECO:0000259" key="1">
    <source>
        <dbReference type="PROSITE" id="PS51733"/>
    </source>
</evidence>
<comment type="caution">
    <text evidence="2">The sequence shown here is derived from an EMBL/GenBank/DDBJ whole genome shotgun (WGS) entry which is preliminary data.</text>
</comment>
<accession>A0AAV9F9X1</accession>
<dbReference type="PANTHER" id="PTHR12835:SF5">
    <property type="entry name" value="BIOTIN--PROTEIN LIGASE"/>
    <property type="match status" value="1"/>
</dbReference>
<sequence length="75" mass="8664">MENGHILPLLQYVVSLAIIEAIKIVYGSKGFPYLDVRIKWPNDLYLNGLKVEGILREKINGMILYPTMEDERTQE</sequence>
<dbReference type="Gene3D" id="3.30.930.10">
    <property type="entry name" value="Bira Bifunctional Protein, Domain 2"/>
    <property type="match status" value="1"/>
</dbReference>
<keyword evidence="3" id="KW-1185">Reference proteome</keyword>
<evidence type="ECO:0000313" key="2">
    <source>
        <dbReference type="EMBL" id="KAK1322399.1"/>
    </source>
</evidence>
<reference evidence="2" key="2">
    <citation type="submission" date="2023-06" db="EMBL/GenBank/DDBJ databases">
        <authorList>
            <person name="Ma L."/>
            <person name="Liu K.-W."/>
            <person name="Li Z."/>
            <person name="Hsiao Y.-Y."/>
            <person name="Qi Y."/>
            <person name="Fu T."/>
            <person name="Tang G."/>
            <person name="Zhang D."/>
            <person name="Sun W.-H."/>
            <person name="Liu D.-K."/>
            <person name="Li Y."/>
            <person name="Chen G.-Z."/>
            <person name="Liu X.-D."/>
            <person name="Liao X.-Y."/>
            <person name="Jiang Y.-T."/>
            <person name="Yu X."/>
            <person name="Hao Y."/>
            <person name="Huang J."/>
            <person name="Zhao X.-W."/>
            <person name="Ke S."/>
            <person name="Chen Y.-Y."/>
            <person name="Wu W.-L."/>
            <person name="Hsu J.-L."/>
            <person name="Lin Y.-F."/>
            <person name="Huang M.-D."/>
            <person name="Li C.-Y."/>
            <person name="Huang L."/>
            <person name="Wang Z.-W."/>
            <person name="Zhao X."/>
            <person name="Zhong W.-Y."/>
            <person name="Peng D.-H."/>
            <person name="Ahmad S."/>
            <person name="Lan S."/>
            <person name="Zhang J.-S."/>
            <person name="Tsai W.-C."/>
            <person name="Van De Peer Y."/>
            <person name="Liu Z.-J."/>
        </authorList>
    </citation>
    <scope>NUCLEOTIDE SEQUENCE</scope>
    <source>
        <strain evidence="2">CP</strain>
        <tissue evidence="2">Leaves</tissue>
    </source>
</reference>
<dbReference type="GO" id="GO:0005737">
    <property type="term" value="C:cytoplasm"/>
    <property type="evidence" value="ECO:0007669"/>
    <property type="project" value="TreeGrafter"/>
</dbReference>
<dbReference type="Proteomes" id="UP001180020">
    <property type="component" value="Unassembled WGS sequence"/>
</dbReference>
<dbReference type="PROSITE" id="PS51733">
    <property type="entry name" value="BPL_LPL_CATALYTIC"/>
    <property type="match status" value="1"/>
</dbReference>
<dbReference type="InterPro" id="IPR045864">
    <property type="entry name" value="aa-tRNA-synth_II/BPL/LPL"/>
</dbReference>
<gene>
    <name evidence="2" type="ORF">QJS10_CPA03g01901</name>
</gene>
<feature type="domain" description="BPL/LPL catalytic" evidence="1">
    <location>
        <begin position="1"/>
        <end position="75"/>
    </location>
</feature>
<evidence type="ECO:0000313" key="3">
    <source>
        <dbReference type="Proteomes" id="UP001180020"/>
    </source>
</evidence>
<dbReference type="AlphaFoldDB" id="A0AAV9F9X1"/>
<dbReference type="Pfam" id="PF03099">
    <property type="entry name" value="BPL_LplA_LipB"/>
    <property type="match status" value="1"/>
</dbReference>
<organism evidence="2 3">
    <name type="scientific">Acorus calamus</name>
    <name type="common">Sweet flag</name>
    <dbReference type="NCBI Taxonomy" id="4465"/>
    <lineage>
        <taxon>Eukaryota</taxon>
        <taxon>Viridiplantae</taxon>
        <taxon>Streptophyta</taxon>
        <taxon>Embryophyta</taxon>
        <taxon>Tracheophyta</taxon>
        <taxon>Spermatophyta</taxon>
        <taxon>Magnoliopsida</taxon>
        <taxon>Liliopsida</taxon>
        <taxon>Acoraceae</taxon>
        <taxon>Acorus</taxon>
    </lineage>
</organism>
<dbReference type="GO" id="GO:0004077">
    <property type="term" value="F:biotin--[biotin carboxyl-carrier protein] ligase activity"/>
    <property type="evidence" value="ECO:0007669"/>
    <property type="project" value="TreeGrafter"/>
</dbReference>
<dbReference type="SUPFAM" id="SSF55681">
    <property type="entry name" value="Class II aaRS and biotin synthetases"/>
    <property type="match status" value="1"/>
</dbReference>
<dbReference type="InterPro" id="IPR004143">
    <property type="entry name" value="BPL_LPL_catalytic"/>
</dbReference>